<dbReference type="EC" id="2.10.1.1" evidence="4"/>
<comment type="pathway">
    <text evidence="2">Cofactor biosynthesis; molybdopterin biosynthesis.</text>
</comment>
<evidence type="ECO:0000256" key="8">
    <source>
        <dbReference type="ARBA" id="ARBA00022842"/>
    </source>
</evidence>
<evidence type="ECO:0000256" key="4">
    <source>
        <dbReference type="ARBA" id="ARBA00013269"/>
    </source>
</evidence>
<dbReference type="InterPro" id="IPR008284">
    <property type="entry name" value="MoCF_biosynth_CS"/>
</dbReference>
<evidence type="ECO:0000259" key="11">
    <source>
        <dbReference type="SMART" id="SM00852"/>
    </source>
</evidence>
<reference evidence="12" key="1">
    <citation type="submission" date="2014-12" db="EMBL/GenBank/DDBJ databases">
        <title>Insight into the proteome of Arion vulgaris.</title>
        <authorList>
            <person name="Aradska J."/>
            <person name="Bulat T."/>
            <person name="Smidak R."/>
            <person name="Sarate P."/>
            <person name="Gangsoo J."/>
            <person name="Sialana F."/>
            <person name="Bilban M."/>
            <person name="Lubec G."/>
        </authorList>
    </citation>
    <scope>NUCLEOTIDE SEQUENCE</scope>
    <source>
        <tissue evidence="12">Skin</tissue>
    </source>
</reference>
<protein>
    <recommendedName>
        <fullName evidence="4">molybdopterin molybdotransferase</fullName>
        <ecNumber evidence="4">2.10.1.1</ecNumber>
    </recommendedName>
</protein>
<feature type="domain" description="MoaB/Mog" evidence="11">
    <location>
        <begin position="30"/>
        <end position="177"/>
    </location>
</feature>
<dbReference type="InterPro" id="IPR036425">
    <property type="entry name" value="MoaB/Mog-like_dom_sf"/>
</dbReference>
<sequence length="308" mass="33427">FVSLESALVVLVNVRSENMADRESANIKVGILTVSDSCFNGTAIDRSGENLKHLVESGKHIVGTVVTKDILPDEFDQIKAKLLHWSDHLKLELILTTGGTGFSLRDVTPEATKAVLERESLGMVVAMLKGSLDITPLAMLTRLACGTRGRTLIINLPGSMKGSAECFQIVCTGIPHAVDLLRDHKSGIVKTHNALQGEGIKSAHCSHHQNVNSHSLNGGNHVGHDHSHTTSHHVSKPHPPSEGDKSHSHHNNHHHHHGHLHSHVNAEQVALRPRKSPHPIITVDEALALVLENTHILPKEDVNSKDAL</sequence>
<keyword evidence="7" id="KW-0479">Metal-binding</keyword>
<feature type="non-terminal residue" evidence="12">
    <location>
        <position position="308"/>
    </location>
</feature>
<evidence type="ECO:0000256" key="6">
    <source>
        <dbReference type="ARBA" id="ARBA00022679"/>
    </source>
</evidence>
<proteinExistence type="inferred from homology"/>
<dbReference type="GO" id="GO:0061599">
    <property type="term" value="F:molybdopterin molybdotransferase activity"/>
    <property type="evidence" value="ECO:0007669"/>
    <property type="project" value="UniProtKB-EC"/>
</dbReference>
<feature type="region of interest" description="Disordered" evidence="10">
    <location>
        <begin position="209"/>
        <end position="272"/>
    </location>
</feature>
<keyword evidence="5" id="KW-0500">Molybdenum</keyword>
<dbReference type="CDD" id="cd00886">
    <property type="entry name" value="MogA_MoaB"/>
    <property type="match status" value="1"/>
</dbReference>
<feature type="compositionally biased region" description="Polar residues" evidence="10">
    <location>
        <begin position="209"/>
        <end position="218"/>
    </location>
</feature>
<evidence type="ECO:0000256" key="1">
    <source>
        <dbReference type="ARBA" id="ARBA00001946"/>
    </source>
</evidence>
<dbReference type="SMART" id="SM00852">
    <property type="entry name" value="MoCF_biosynth"/>
    <property type="match status" value="1"/>
</dbReference>
<dbReference type="SUPFAM" id="SSF53218">
    <property type="entry name" value="Molybdenum cofactor biosynthesis proteins"/>
    <property type="match status" value="1"/>
</dbReference>
<feature type="non-terminal residue" evidence="12">
    <location>
        <position position="1"/>
    </location>
</feature>
<organism evidence="12">
    <name type="scientific">Arion vulgaris</name>
    <dbReference type="NCBI Taxonomy" id="1028688"/>
    <lineage>
        <taxon>Eukaryota</taxon>
        <taxon>Metazoa</taxon>
        <taxon>Spiralia</taxon>
        <taxon>Lophotrochozoa</taxon>
        <taxon>Mollusca</taxon>
        <taxon>Gastropoda</taxon>
        <taxon>Heterobranchia</taxon>
        <taxon>Euthyneura</taxon>
        <taxon>Panpulmonata</taxon>
        <taxon>Eupulmonata</taxon>
        <taxon>Stylommatophora</taxon>
        <taxon>Helicina</taxon>
        <taxon>Arionoidea</taxon>
        <taxon>Arionidae</taxon>
        <taxon>Arion</taxon>
    </lineage>
</organism>
<evidence type="ECO:0000256" key="2">
    <source>
        <dbReference type="ARBA" id="ARBA00005046"/>
    </source>
</evidence>
<keyword evidence="9" id="KW-0501">Molybdenum cofactor biosynthesis</keyword>
<dbReference type="PANTHER" id="PTHR43764">
    <property type="entry name" value="MOLYBDENUM COFACTOR BIOSYNTHESIS"/>
    <property type="match status" value="1"/>
</dbReference>
<comment type="similarity">
    <text evidence="3">In the N-terminal section; belongs to the MoaB/Mog family.</text>
</comment>
<dbReference type="Pfam" id="PF00994">
    <property type="entry name" value="MoCF_biosynth"/>
    <property type="match status" value="1"/>
</dbReference>
<keyword evidence="6" id="KW-0808">Transferase</keyword>
<dbReference type="UniPathway" id="UPA00344"/>
<evidence type="ECO:0000256" key="5">
    <source>
        <dbReference type="ARBA" id="ARBA00022505"/>
    </source>
</evidence>
<dbReference type="FunFam" id="3.40.980.10:FF:000002">
    <property type="entry name" value="Molybdopterin molybdenumtransferase"/>
    <property type="match status" value="1"/>
</dbReference>
<comment type="cofactor">
    <cofactor evidence="1">
        <name>Mg(2+)</name>
        <dbReference type="ChEBI" id="CHEBI:18420"/>
    </cofactor>
</comment>
<name>A0A0B6ZCW4_9EUPU</name>
<dbReference type="EMBL" id="HACG01018695">
    <property type="protein sequence ID" value="CEK65560.1"/>
    <property type="molecule type" value="Transcribed_RNA"/>
</dbReference>
<accession>A0A0B6ZCW4</accession>
<evidence type="ECO:0000256" key="7">
    <source>
        <dbReference type="ARBA" id="ARBA00022723"/>
    </source>
</evidence>
<dbReference type="InterPro" id="IPR001453">
    <property type="entry name" value="MoaB/Mog_dom"/>
</dbReference>
<gene>
    <name evidence="12" type="primary">ORF55457</name>
</gene>
<dbReference type="AlphaFoldDB" id="A0A0B6ZCW4"/>
<evidence type="ECO:0000256" key="10">
    <source>
        <dbReference type="SAM" id="MobiDB-lite"/>
    </source>
</evidence>
<dbReference type="GO" id="GO:0006777">
    <property type="term" value="P:Mo-molybdopterin cofactor biosynthetic process"/>
    <property type="evidence" value="ECO:0007669"/>
    <property type="project" value="UniProtKB-KW"/>
</dbReference>
<evidence type="ECO:0000256" key="3">
    <source>
        <dbReference type="ARBA" id="ARBA00007589"/>
    </source>
</evidence>
<feature type="compositionally biased region" description="Basic residues" evidence="10">
    <location>
        <begin position="247"/>
        <end position="262"/>
    </location>
</feature>
<dbReference type="PROSITE" id="PS01078">
    <property type="entry name" value="MOCF_BIOSYNTHESIS_1"/>
    <property type="match status" value="1"/>
</dbReference>
<dbReference type="GO" id="GO:0046872">
    <property type="term" value="F:metal ion binding"/>
    <property type="evidence" value="ECO:0007669"/>
    <property type="project" value="UniProtKB-KW"/>
</dbReference>
<dbReference type="PANTHER" id="PTHR43764:SF1">
    <property type="entry name" value="MOLYBDOPTERIN MOLYBDOTRANSFERASE"/>
    <property type="match status" value="1"/>
</dbReference>
<evidence type="ECO:0000313" key="12">
    <source>
        <dbReference type="EMBL" id="CEK65560.1"/>
    </source>
</evidence>
<dbReference type="NCBIfam" id="TIGR00177">
    <property type="entry name" value="molyb_syn"/>
    <property type="match status" value="1"/>
</dbReference>
<dbReference type="InterPro" id="IPR051920">
    <property type="entry name" value="MPT_Adenylyltrnsfr/MoaC-Rel"/>
</dbReference>
<evidence type="ECO:0000256" key="9">
    <source>
        <dbReference type="ARBA" id="ARBA00023150"/>
    </source>
</evidence>
<dbReference type="Gene3D" id="3.40.980.10">
    <property type="entry name" value="MoaB/Mog-like domain"/>
    <property type="match status" value="1"/>
</dbReference>
<keyword evidence="8" id="KW-0460">Magnesium</keyword>